<reference evidence="5 6" key="1">
    <citation type="submission" date="2019-03" db="EMBL/GenBank/DDBJ databases">
        <title>Genomics of glacier-inhabiting Cryobacterium strains.</title>
        <authorList>
            <person name="Liu Q."/>
            <person name="Xin Y.-H."/>
        </authorList>
    </citation>
    <scope>NUCLEOTIDE SEQUENCE [LARGE SCALE GENOMIC DNA]</scope>
    <source>
        <strain evidence="5 6">CGMCC 1.10440</strain>
    </source>
</reference>
<feature type="chain" id="PRO_5038553516" evidence="3">
    <location>
        <begin position="24"/>
        <end position="284"/>
    </location>
</feature>
<dbReference type="AlphaFoldDB" id="A0A4R8VC10"/>
<comment type="caution">
    <text evidence="5">The sequence shown here is derived from an EMBL/GenBank/DDBJ whole genome shotgun (WGS) entry which is preliminary data.</text>
</comment>
<dbReference type="OrthoDB" id="186919at2"/>
<name>A0A4R8VC10_9MICO</name>
<feature type="region of interest" description="Disordered" evidence="1">
    <location>
        <begin position="92"/>
        <end position="111"/>
    </location>
</feature>
<evidence type="ECO:0000313" key="5">
    <source>
        <dbReference type="EMBL" id="TFB80353.1"/>
    </source>
</evidence>
<evidence type="ECO:0000313" key="6">
    <source>
        <dbReference type="Proteomes" id="UP000298488"/>
    </source>
</evidence>
<evidence type="ECO:0000259" key="4">
    <source>
        <dbReference type="Pfam" id="PF14257"/>
    </source>
</evidence>
<organism evidence="5 6">
    <name type="scientific">Terrimesophilobacter mesophilus</name>
    <dbReference type="NCBI Taxonomy" id="433647"/>
    <lineage>
        <taxon>Bacteria</taxon>
        <taxon>Bacillati</taxon>
        <taxon>Actinomycetota</taxon>
        <taxon>Actinomycetes</taxon>
        <taxon>Micrococcales</taxon>
        <taxon>Microbacteriaceae</taxon>
        <taxon>Terrimesophilobacter</taxon>
    </lineage>
</organism>
<evidence type="ECO:0000256" key="1">
    <source>
        <dbReference type="SAM" id="MobiDB-lite"/>
    </source>
</evidence>
<keyword evidence="2" id="KW-0472">Membrane</keyword>
<feature type="transmembrane region" description="Helical" evidence="2">
    <location>
        <begin position="244"/>
        <end position="273"/>
    </location>
</feature>
<evidence type="ECO:0000256" key="3">
    <source>
        <dbReference type="SAM" id="SignalP"/>
    </source>
</evidence>
<dbReference type="Proteomes" id="UP000298488">
    <property type="component" value="Unassembled WGS sequence"/>
</dbReference>
<feature type="domain" description="DUF4349" evidence="4">
    <location>
        <begin position="63"/>
        <end position="269"/>
    </location>
</feature>
<keyword evidence="3" id="KW-0732">Signal</keyword>
<feature type="region of interest" description="Disordered" evidence="1">
    <location>
        <begin position="27"/>
        <end position="58"/>
    </location>
</feature>
<keyword evidence="6" id="KW-1185">Reference proteome</keyword>
<accession>A0A4R8VC10</accession>
<sequence length="284" mass="29564">MRRILVTTVLALSAVLLSGCSLAGSSTSSAPDAPVAQPQFSGEDASGGGAPDLGGKDVVNGPQIITTVQLTVTVDKPVDAADDAARITDRFGGTVADRSEQAPTQSEPGSARLTLRIPSASLTRALEDLKALGIARNTSINSTDVTTQSEDLDARITALQTSVDRLLTLMQKASSTDNLLAIESALSQRQADLESLQSQKRNLDDQVQLSTVALSLISEKDTPAATPDTFWTGLVAGWGAFVGFWAAVLVALGVLAPWLIAGGIIAAVVITWVKLAKRRHAAQP</sequence>
<dbReference type="EMBL" id="SOFI01000003">
    <property type="protein sequence ID" value="TFB80353.1"/>
    <property type="molecule type" value="Genomic_DNA"/>
</dbReference>
<feature type="signal peptide" evidence="3">
    <location>
        <begin position="1"/>
        <end position="23"/>
    </location>
</feature>
<proteinExistence type="predicted"/>
<dbReference type="InterPro" id="IPR025645">
    <property type="entry name" value="DUF4349"/>
</dbReference>
<keyword evidence="2" id="KW-1133">Transmembrane helix</keyword>
<dbReference type="PROSITE" id="PS51257">
    <property type="entry name" value="PROKAR_LIPOPROTEIN"/>
    <property type="match status" value="1"/>
</dbReference>
<keyword evidence="2" id="KW-0812">Transmembrane</keyword>
<gene>
    <name evidence="5" type="ORF">E3N84_10125</name>
</gene>
<dbReference type="RefSeq" id="WP_104096210.1">
    <property type="nucleotide sequence ID" value="NZ_JACHBP010000001.1"/>
</dbReference>
<protein>
    <submittedName>
        <fullName evidence="5">DUF4349 domain-containing protein</fullName>
    </submittedName>
</protein>
<evidence type="ECO:0000256" key="2">
    <source>
        <dbReference type="SAM" id="Phobius"/>
    </source>
</evidence>
<dbReference type="Pfam" id="PF14257">
    <property type="entry name" value="DUF4349"/>
    <property type="match status" value="1"/>
</dbReference>